<comment type="caution">
    <text evidence="9">The sequence shown here is derived from an EMBL/GenBank/DDBJ whole genome shotgun (WGS) entry which is preliminary data.</text>
</comment>
<evidence type="ECO:0000256" key="3">
    <source>
        <dbReference type="ARBA" id="ARBA00022553"/>
    </source>
</evidence>
<keyword evidence="6" id="KW-0902">Two-component regulatory system</keyword>
<evidence type="ECO:0000256" key="6">
    <source>
        <dbReference type="ARBA" id="ARBA00023012"/>
    </source>
</evidence>
<feature type="transmembrane region" description="Helical" evidence="7">
    <location>
        <begin position="6"/>
        <end position="25"/>
    </location>
</feature>
<dbReference type="Pfam" id="PF02518">
    <property type="entry name" value="HATPase_c"/>
    <property type="match status" value="1"/>
</dbReference>
<keyword evidence="7" id="KW-0472">Membrane</keyword>
<dbReference type="CDD" id="cd00075">
    <property type="entry name" value="HATPase"/>
    <property type="match status" value="1"/>
</dbReference>
<organism evidence="9 10">
    <name type="scientific">Lacrimispora amygdalina</name>
    <dbReference type="NCBI Taxonomy" id="253257"/>
    <lineage>
        <taxon>Bacteria</taxon>
        <taxon>Bacillati</taxon>
        <taxon>Bacillota</taxon>
        <taxon>Clostridia</taxon>
        <taxon>Lachnospirales</taxon>
        <taxon>Lachnospiraceae</taxon>
        <taxon>Lacrimispora</taxon>
    </lineage>
</organism>
<gene>
    <name evidence="9" type="ORF">DS742_18150</name>
</gene>
<dbReference type="PROSITE" id="PS50109">
    <property type="entry name" value="HIS_KIN"/>
    <property type="match status" value="1"/>
</dbReference>
<reference evidence="9 10" key="1">
    <citation type="submission" date="2018-07" db="EMBL/GenBank/DDBJ databases">
        <title>New species, Clostridium PI-S10-A1B.</title>
        <authorList>
            <person name="Krishna G."/>
            <person name="Summeta K."/>
            <person name="Shikha S."/>
            <person name="Prabhu P.B."/>
            <person name="Suresh K."/>
        </authorList>
    </citation>
    <scope>NUCLEOTIDE SEQUENCE [LARGE SCALE GENOMIC DNA]</scope>
    <source>
        <strain evidence="9 10">PI-S10-A1B</strain>
    </source>
</reference>
<feature type="transmembrane region" description="Helical" evidence="7">
    <location>
        <begin position="263"/>
        <end position="283"/>
    </location>
</feature>
<feature type="transmembrane region" description="Helical" evidence="7">
    <location>
        <begin position="383"/>
        <end position="405"/>
    </location>
</feature>
<dbReference type="Gene3D" id="3.30.565.10">
    <property type="entry name" value="Histidine kinase-like ATPase, C-terminal domain"/>
    <property type="match status" value="1"/>
</dbReference>
<keyword evidence="5" id="KW-0418">Kinase</keyword>
<dbReference type="Gene3D" id="1.10.287.130">
    <property type="match status" value="1"/>
</dbReference>
<proteinExistence type="predicted"/>
<evidence type="ECO:0000256" key="4">
    <source>
        <dbReference type="ARBA" id="ARBA00022679"/>
    </source>
</evidence>
<protein>
    <recommendedName>
        <fullName evidence="2">histidine kinase</fullName>
        <ecNumber evidence="2">2.7.13.3</ecNumber>
    </recommendedName>
</protein>
<dbReference type="RefSeq" id="WP_117418389.1">
    <property type="nucleotide sequence ID" value="NZ_QOHO01000060.1"/>
</dbReference>
<dbReference type="InterPro" id="IPR003594">
    <property type="entry name" value="HATPase_dom"/>
</dbReference>
<evidence type="ECO:0000256" key="1">
    <source>
        <dbReference type="ARBA" id="ARBA00000085"/>
    </source>
</evidence>
<feature type="transmembrane region" description="Helical" evidence="7">
    <location>
        <begin position="206"/>
        <end position="225"/>
    </location>
</feature>
<keyword evidence="4" id="KW-0808">Transferase</keyword>
<dbReference type="InterPro" id="IPR005467">
    <property type="entry name" value="His_kinase_dom"/>
</dbReference>
<accession>A0A3E2N8Z1</accession>
<feature type="transmembrane region" description="Helical" evidence="7">
    <location>
        <begin position="324"/>
        <end position="344"/>
    </location>
</feature>
<dbReference type="InterPro" id="IPR004358">
    <property type="entry name" value="Sig_transdc_His_kin-like_C"/>
</dbReference>
<dbReference type="SMART" id="SM00387">
    <property type="entry name" value="HATPase_c"/>
    <property type="match status" value="1"/>
</dbReference>
<keyword evidence="7" id="KW-0812">Transmembrane</keyword>
<dbReference type="InterPro" id="IPR036890">
    <property type="entry name" value="HATPase_C_sf"/>
</dbReference>
<dbReference type="InterPro" id="IPR003661">
    <property type="entry name" value="HisK_dim/P_dom"/>
</dbReference>
<evidence type="ECO:0000313" key="10">
    <source>
        <dbReference type="Proteomes" id="UP000260680"/>
    </source>
</evidence>
<dbReference type="Pfam" id="PF00512">
    <property type="entry name" value="HisKA"/>
    <property type="match status" value="1"/>
</dbReference>
<dbReference type="InterPro" id="IPR050736">
    <property type="entry name" value="Sensor_HK_Regulatory"/>
</dbReference>
<dbReference type="SUPFAM" id="SSF47384">
    <property type="entry name" value="Homodimeric domain of signal transducing histidine kinase"/>
    <property type="match status" value="1"/>
</dbReference>
<dbReference type="OrthoDB" id="153958at2"/>
<name>A0A3E2N8Z1_9FIRM</name>
<evidence type="ECO:0000256" key="2">
    <source>
        <dbReference type="ARBA" id="ARBA00012438"/>
    </source>
</evidence>
<dbReference type="EMBL" id="QOHO01000060">
    <property type="protein sequence ID" value="RFZ77477.1"/>
    <property type="molecule type" value="Genomic_DNA"/>
</dbReference>
<dbReference type="Proteomes" id="UP000260680">
    <property type="component" value="Unassembled WGS sequence"/>
</dbReference>
<dbReference type="PANTHER" id="PTHR43711">
    <property type="entry name" value="TWO-COMPONENT HISTIDINE KINASE"/>
    <property type="match status" value="1"/>
</dbReference>
<evidence type="ECO:0000259" key="8">
    <source>
        <dbReference type="PROSITE" id="PS50109"/>
    </source>
</evidence>
<dbReference type="SMART" id="SM00388">
    <property type="entry name" value="HisKA"/>
    <property type="match status" value="1"/>
</dbReference>
<feature type="transmembrane region" description="Helical" evidence="7">
    <location>
        <begin position="295"/>
        <end position="318"/>
    </location>
</feature>
<evidence type="ECO:0000313" key="9">
    <source>
        <dbReference type="EMBL" id="RFZ77477.1"/>
    </source>
</evidence>
<dbReference type="PRINTS" id="PR00344">
    <property type="entry name" value="BCTRLSENSOR"/>
</dbReference>
<feature type="domain" description="Histidine kinase" evidence="8">
    <location>
        <begin position="444"/>
        <end position="655"/>
    </location>
</feature>
<dbReference type="EC" id="2.7.13.3" evidence="2"/>
<dbReference type="AlphaFoldDB" id="A0A3E2N8Z1"/>
<dbReference type="GO" id="GO:0000155">
    <property type="term" value="F:phosphorelay sensor kinase activity"/>
    <property type="evidence" value="ECO:0007669"/>
    <property type="project" value="InterPro"/>
</dbReference>
<evidence type="ECO:0000256" key="7">
    <source>
        <dbReference type="SAM" id="Phobius"/>
    </source>
</evidence>
<keyword evidence="3" id="KW-0597">Phosphoprotein</keyword>
<dbReference type="PANTHER" id="PTHR43711:SF1">
    <property type="entry name" value="HISTIDINE KINASE 1"/>
    <property type="match status" value="1"/>
</dbReference>
<keyword evidence="7" id="KW-1133">Transmembrane helix</keyword>
<feature type="transmembrane region" description="Helical" evidence="7">
    <location>
        <begin position="356"/>
        <end position="377"/>
    </location>
</feature>
<dbReference type="InterPro" id="IPR036097">
    <property type="entry name" value="HisK_dim/P_sf"/>
</dbReference>
<dbReference type="CDD" id="cd00082">
    <property type="entry name" value="HisKA"/>
    <property type="match status" value="1"/>
</dbReference>
<comment type="catalytic activity">
    <reaction evidence="1">
        <text>ATP + protein L-histidine = ADP + protein N-phospho-L-histidine.</text>
        <dbReference type="EC" id="2.7.13.3"/>
    </reaction>
</comment>
<dbReference type="SUPFAM" id="SSF55874">
    <property type="entry name" value="ATPase domain of HSP90 chaperone/DNA topoisomerase II/histidine kinase"/>
    <property type="match status" value="1"/>
</dbReference>
<evidence type="ECO:0000256" key="5">
    <source>
        <dbReference type="ARBA" id="ARBA00022777"/>
    </source>
</evidence>
<sequence>MKKSGIFIRILLFLLLILIVLYWLLMLTKAPYQETPELQKGHADLSGFDLDTTLATLPEGYFTYYPSVLYTPEDVEQGRPAQWTPESENPSELQEWENYGTYRMTLTLPAGRAYGISAYSAMYSQRLYVNGEELSVVGIPGATVETTLPDTNHYTVYFTPDTDQTEILIQVANFHHSDGGGLLDLTLGTAQNIGARDMSAQMRIHILVGFIVTAFLVSMGLLLFFQCQPHLWYSLVCLTAFVRIGVTEKKDILFLLPDLPWEITLKLEYLSIILLVFSLVMYINSTFPGALNRYALAAFGAGCAAYSMIVLLTPSVIYTDLLHTAIWVNRLFLIYIQGALILRLVCRKDKIRYDHLLLFAEVVVFIIFILLDTYWYRRGGYRMALSLTTFGLIVFALLNMIVQIINFSRTSTERNEARLAEQEIREKDRLMERLNHMWEEFLQTLSHELRTPLTKMANCAGLTALQIRRNAIDDDTLENLEIIKQEASRLSGLVEGMKKVSLEADQQLTLADTDAKTLLVRGAGFCESICDKKGNQVMVKTDPVYIPLRVNGDGIFQVVVNLIVNANRHTEQDVITLTAESAPDHSVRISITDHGDGIGPDLLPHVFERNVSGDGSTGLGLAICREIIEEHGGTIEIQSNQDMGTTVSFTLPSQIERGENT</sequence>